<protein>
    <submittedName>
        <fullName evidence="2">Uncharacterized protein</fullName>
    </submittedName>
</protein>
<evidence type="ECO:0000256" key="1">
    <source>
        <dbReference type="SAM" id="MobiDB-lite"/>
    </source>
</evidence>
<evidence type="ECO:0000313" key="3">
    <source>
        <dbReference type="Proteomes" id="UP000294003"/>
    </source>
</evidence>
<gene>
    <name evidence="2" type="ORF">DL762_010351</name>
</gene>
<keyword evidence="3" id="KW-1185">Reference proteome</keyword>
<sequence length="195" mass="22578">MCRRYLYHTLCSNPECVTVVSNKLRNAYCREALDARRFGHCETGAKITENFFDQDSSSLCGRCKSLTPPQGRKANSKSGCSHSAKQGTVVWGRKRKACNIFEHAFEYAIEDEIGEWRWCETEGKWDEATDSYVVQSPAEHSQDVQQPKRRTKIKKTKTENHDDYKQPPKPVQEPEPLVDYYSLQQLHKMREALSR</sequence>
<comment type="caution">
    <text evidence="2">The sequence shown here is derived from an EMBL/GenBank/DDBJ whole genome shotgun (WGS) entry which is preliminary data.</text>
</comment>
<organism evidence="2 3">
    <name type="scientific">Monosporascus cannonballus</name>
    <dbReference type="NCBI Taxonomy" id="155416"/>
    <lineage>
        <taxon>Eukaryota</taxon>
        <taxon>Fungi</taxon>
        <taxon>Dikarya</taxon>
        <taxon>Ascomycota</taxon>
        <taxon>Pezizomycotina</taxon>
        <taxon>Sordariomycetes</taxon>
        <taxon>Xylariomycetidae</taxon>
        <taxon>Xylariales</taxon>
        <taxon>Xylariales incertae sedis</taxon>
        <taxon>Monosporascus</taxon>
    </lineage>
</organism>
<feature type="region of interest" description="Disordered" evidence="1">
    <location>
        <begin position="135"/>
        <end position="177"/>
    </location>
</feature>
<reference evidence="2 3" key="1">
    <citation type="submission" date="2018-06" db="EMBL/GenBank/DDBJ databases">
        <title>Complete Genomes of Monosporascus.</title>
        <authorList>
            <person name="Robinson A.J."/>
            <person name="Natvig D.O."/>
        </authorList>
    </citation>
    <scope>NUCLEOTIDE SEQUENCE [LARGE SCALE GENOMIC DNA]</scope>
    <source>
        <strain evidence="2 3">CBS 609.92</strain>
    </source>
</reference>
<accession>A0ABY0GTT6</accession>
<proteinExistence type="predicted"/>
<evidence type="ECO:0000313" key="2">
    <source>
        <dbReference type="EMBL" id="RYO73721.1"/>
    </source>
</evidence>
<dbReference type="Proteomes" id="UP000294003">
    <property type="component" value="Unassembled WGS sequence"/>
</dbReference>
<feature type="compositionally biased region" description="Basic and acidic residues" evidence="1">
    <location>
        <begin position="156"/>
        <end position="166"/>
    </location>
</feature>
<dbReference type="EMBL" id="QJNS01000752">
    <property type="protein sequence ID" value="RYO73721.1"/>
    <property type="molecule type" value="Genomic_DNA"/>
</dbReference>
<name>A0ABY0GTT6_9PEZI</name>